<name>H5TGX2_GORO1</name>
<protein>
    <submittedName>
        <fullName evidence="1">Uncharacterized protein</fullName>
    </submittedName>
</protein>
<sequence length="226" mass="25256">MVLMNAPVERALRSHSGKGFADSLGGTVIEDEWSFRTRFAELAKTAPKASPKRIALYDQWGVEGSSVKGLRWWRRKLDRGEWLFGDRLVAPVLDAPLMVWRLAESWESGISWAADARRCSVPSASNRQRALTLYCALVDPTDVMGVWWRGGSQHGYPMWRTVEHEEHGPITVAVIDFSEVLVNPARLRQADVLSVGSVTAVETFEDARVDRQSMVLASAMSLMLGR</sequence>
<dbReference type="Proteomes" id="UP000005038">
    <property type="component" value="Unassembled WGS sequence"/>
</dbReference>
<dbReference type="EMBL" id="BAFB01000025">
    <property type="protein sequence ID" value="GAB32730.1"/>
    <property type="molecule type" value="Genomic_DNA"/>
</dbReference>
<evidence type="ECO:0000313" key="1">
    <source>
        <dbReference type="EMBL" id="GAB32730.1"/>
    </source>
</evidence>
<accession>H5TGX2</accession>
<dbReference type="AlphaFoldDB" id="H5TGX2"/>
<organism evidence="1 2">
    <name type="scientific">Gordonia otitidis (strain DSM 44809 / CCUG 52243 / JCM 12355 / NBRC 100426 / IFM 10032)</name>
    <dbReference type="NCBI Taxonomy" id="1108044"/>
    <lineage>
        <taxon>Bacteria</taxon>
        <taxon>Bacillati</taxon>
        <taxon>Actinomycetota</taxon>
        <taxon>Actinomycetes</taxon>
        <taxon>Mycobacteriales</taxon>
        <taxon>Gordoniaceae</taxon>
        <taxon>Gordonia</taxon>
    </lineage>
</organism>
<keyword evidence="2" id="KW-1185">Reference proteome</keyword>
<gene>
    <name evidence="1" type="ORF">GOOTI_025_00100</name>
</gene>
<proteinExistence type="predicted"/>
<reference evidence="1" key="1">
    <citation type="submission" date="2012-02" db="EMBL/GenBank/DDBJ databases">
        <title>Whole genome shotgun sequence of Gordonia otitidis NBRC 100426.</title>
        <authorList>
            <person name="Yoshida I."/>
            <person name="Hosoyama A."/>
            <person name="Tsuchikane K."/>
            <person name="Katsumata H."/>
            <person name="Yamazaki S."/>
            <person name="Fujita N."/>
        </authorList>
    </citation>
    <scope>NUCLEOTIDE SEQUENCE [LARGE SCALE GENOMIC DNA]</scope>
    <source>
        <strain evidence="1">NBRC 100426</strain>
    </source>
</reference>
<comment type="caution">
    <text evidence="1">The sequence shown here is derived from an EMBL/GenBank/DDBJ whole genome shotgun (WGS) entry which is preliminary data.</text>
</comment>
<evidence type="ECO:0000313" key="2">
    <source>
        <dbReference type="Proteomes" id="UP000005038"/>
    </source>
</evidence>